<dbReference type="InterPro" id="IPR041916">
    <property type="entry name" value="Anti_sigma_zinc_sf"/>
</dbReference>
<protein>
    <recommendedName>
        <fullName evidence="1">Putative zinc-finger domain-containing protein</fullName>
    </recommendedName>
</protein>
<dbReference type="Pfam" id="PF13490">
    <property type="entry name" value="zf-HC2"/>
    <property type="match status" value="1"/>
</dbReference>
<accession>A0A6M0QRC7</accession>
<feature type="domain" description="Putative zinc-finger" evidence="1">
    <location>
        <begin position="6"/>
        <end position="39"/>
    </location>
</feature>
<proteinExistence type="predicted"/>
<dbReference type="Proteomes" id="UP000477782">
    <property type="component" value="Unassembled WGS sequence"/>
</dbReference>
<reference evidence="2 3" key="1">
    <citation type="submission" date="2020-02" db="EMBL/GenBank/DDBJ databases">
        <authorList>
            <person name="Chen W.-M."/>
        </authorList>
    </citation>
    <scope>NUCLEOTIDE SEQUENCE [LARGE SCALE GENOMIC DNA]</scope>
    <source>
        <strain evidence="2 3">KMS-5</strain>
    </source>
</reference>
<dbReference type="Gene3D" id="1.10.10.1320">
    <property type="entry name" value="Anti-sigma factor, zinc-finger domain"/>
    <property type="match status" value="1"/>
</dbReference>
<keyword evidence="3" id="KW-1185">Reference proteome</keyword>
<organism evidence="2 3">
    <name type="scientific">Tabrizicola oligotrophica</name>
    <dbReference type="NCBI Taxonomy" id="2710650"/>
    <lineage>
        <taxon>Bacteria</taxon>
        <taxon>Pseudomonadati</taxon>
        <taxon>Pseudomonadota</taxon>
        <taxon>Alphaproteobacteria</taxon>
        <taxon>Rhodobacterales</taxon>
        <taxon>Paracoccaceae</taxon>
        <taxon>Tabrizicola</taxon>
    </lineage>
</organism>
<name>A0A6M0QRC7_9RHOB</name>
<sequence length="197" mass="20361">MSSPPEDIRELLPFWANGTLTEEERAKVAAALAGSAELRADLAGIEALHRQMQAVPLPQGPGELGLARLMRVVDAEPRQSAPPRRQGGGRLAASVAVAAVLSSVLTLTLTRDRSGEGAVYEQASGEDLAATVTVTFRPEATEAAISALLRAKGLVIVDGPSAIGLYRIGLPYDLTAPEAASYLAAAAGVIATVDPVE</sequence>
<evidence type="ECO:0000313" key="3">
    <source>
        <dbReference type="Proteomes" id="UP000477782"/>
    </source>
</evidence>
<evidence type="ECO:0000259" key="1">
    <source>
        <dbReference type="Pfam" id="PF13490"/>
    </source>
</evidence>
<comment type="caution">
    <text evidence="2">The sequence shown here is derived from an EMBL/GenBank/DDBJ whole genome shotgun (WGS) entry which is preliminary data.</text>
</comment>
<gene>
    <name evidence="2" type="ORF">G4Z14_07135</name>
</gene>
<evidence type="ECO:0000313" key="2">
    <source>
        <dbReference type="EMBL" id="NEY90070.1"/>
    </source>
</evidence>
<dbReference type="EMBL" id="JAAIVJ010000003">
    <property type="protein sequence ID" value="NEY90070.1"/>
    <property type="molecule type" value="Genomic_DNA"/>
</dbReference>
<dbReference type="RefSeq" id="WP_164624147.1">
    <property type="nucleotide sequence ID" value="NZ_JAAIVJ010000003.1"/>
</dbReference>
<dbReference type="AlphaFoldDB" id="A0A6M0QRC7"/>
<dbReference type="InterPro" id="IPR027383">
    <property type="entry name" value="Znf_put"/>
</dbReference>